<dbReference type="SUPFAM" id="SSF47203">
    <property type="entry name" value="Acyl-CoA dehydrogenase C-terminal domain-like"/>
    <property type="match status" value="1"/>
</dbReference>
<accession>B1G9N5</accession>
<dbReference type="PIRSF" id="PIRSF016578">
    <property type="entry name" value="HsaA"/>
    <property type="match status" value="1"/>
</dbReference>
<dbReference type="GO" id="GO:0008470">
    <property type="term" value="F:3-methylbutanoyl-CoA dehydrogenase activity"/>
    <property type="evidence" value="ECO:0007669"/>
    <property type="project" value="TreeGrafter"/>
</dbReference>
<proteinExistence type="predicted"/>
<reference evidence="4 5" key="1">
    <citation type="submission" date="2008-03" db="EMBL/GenBank/DDBJ databases">
        <title>Sequencing of the draft genome and assembly of Burkholderia graminis C4D1M.</title>
        <authorList>
            <consortium name="US DOE Joint Genome Institute (JGI-PGF)"/>
            <person name="Copeland A."/>
            <person name="Lucas S."/>
            <person name="Lapidus A."/>
            <person name="Glavina del Rio T."/>
            <person name="Dalin E."/>
            <person name="Tice H."/>
            <person name="Bruce D."/>
            <person name="Goodwin L."/>
            <person name="Pitluck S."/>
            <person name="Larimer F."/>
            <person name="Land M.L."/>
            <person name="Hauser L."/>
            <person name="Tiedje J."/>
            <person name="Richardson P."/>
        </authorList>
    </citation>
    <scope>NUCLEOTIDE SEQUENCE [LARGE SCALE GENOMIC DNA]</scope>
    <source>
        <strain evidence="5">ATCC 700544 / DSM 17151 / LMG 18924 / NCIMB 13744 / C4D1M</strain>
    </source>
</reference>
<dbReference type="Pfam" id="PF02771">
    <property type="entry name" value="Acyl-CoA_dh_N"/>
    <property type="match status" value="1"/>
</dbReference>
<dbReference type="InterPro" id="IPR036250">
    <property type="entry name" value="AcylCo_DH-like_C"/>
</dbReference>
<comment type="caution">
    <text evidence="4">The sequence shown here is derived from an EMBL/GenBank/DDBJ whole genome shotgun (WGS) entry which is preliminary data.</text>
</comment>
<evidence type="ECO:0000313" key="5">
    <source>
        <dbReference type="Proteomes" id="UP000005045"/>
    </source>
</evidence>
<evidence type="ECO:0000259" key="3">
    <source>
        <dbReference type="Pfam" id="PF08028"/>
    </source>
</evidence>
<dbReference type="OrthoDB" id="571684at2"/>
<dbReference type="InterPro" id="IPR013786">
    <property type="entry name" value="AcylCoA_DH/ox_N"/>
</dbReference>
<dbReference type="NCBIfam" id="TIGR04022">
    <property type="entry name" value="sulfur_SfnB"/>
    <property type="match status" value="1"/>
</dbReference>
<dbReference type="AlphaFoldDB" id="B1G9N5"/>
<sequence>MAEVHEANEANASQASGVHQHAARVIADDAEAIAVAHELAVRLARDAAQRDRERRLPHEEIEWFSQSGLWAITVPKAYGGAGVSFVTLTEVIKIVAAADPSLGQLPQNHFGLVDVISLTGTEEQKRYFFAQIVSGKRFGNGFSEKGTKHVLDLKTRVRRDGDDYVVDGTKFYSTGALFAHFVPVLGLDDERKGWLAYIPKGTPGLNVIDDWSGFGQRTTASGTVVLEGVRVPASHVFPAHRVSDFPTLNGPVSQIIQAAIDAGIAQAAVNDTLTFVRTRSRPWIDSNVERAGDDPLTVREIGHLHIQLHAAEALLERAARTLDAIAAKGDTSEDDVALASVAVGEAKVLTTEIALLASEKLFELAGTQSTLSEHNLDRHWRNARTHTLHDPVRWKYHLVGNYYLNGVKPARHAWN</sequence>
<dbReference type="EMBL" id="ABLD01000033">
    <property type="protein sequence ID" value="EDT07140.1"/>
    <property type="molecule type" value="Genomic_DNA"/>
</dbReference>
<dbReference type="PANTHER" id="PTHR43884:SF12">
    <property type="entry name" value="ISOVALERYL-COA DEHYDROGENASE, MITOCHONDRIAL-RELATED"/>
    <property type="match status" value="1"/>
</dbReference>
<gene>
    <name evidence="4" type="ORF">BgramDRAFT_6077</name>
</gene>
<dbReference type="Gene3D" id="1.20.140.10">
    <property type="entry name" value="Butyryl-CoA Dehydrogenase, subunit A, domain 3"/>
    <property type="match status" value="1"/>
</dbReference>
<dbReference type="Pfam" id="PF08028">
    <property type="entry name" value="Acyl-CoA_dh_2"/>
    <property type="match status" value="1"/>
</dbReference>
<organism evidence="4 5">
    <name type="scientific">Paraburkholderia graminis (strain ATCC 700544 / DSM 17151 / LMG 18924 / NCIMB 13744 / C4D1M)</name>
    <dbReference type="NCBI Taxonomy" id="396598"/>
    <lineage>
        <taxon>Bacteria</taxon>
        <taxon>Pseudomonadati</taxon>
        <taxon>Pseudomonadota</taxon>
        <taxon>Betaproteobacteria</taxon>
        <taxon>Burkholderiales</taxon>
        <taxon>Burkholderiaceae</taxon>
        <taxon>Paraburkholderia</taxon>
    </lineage>
</organism>
<dbReference type="GO" id="GO:0050660">
    <property type="term" value="F:flavin adenine dinucleotide binding"/>
    <property type="evidence" value="ECO:0007669"/>
    <property type="project" value="InterPro"/>
</dbReference>
<dbReference type="Proteomes" id="UP000005045">
    <property type="component" value="Unassembled WGS sequence"/>
</dbReference>
<dbReference type="InterPro" id="IPR023922">
    <property type="entry name" value="S04_starv_induced_SfnB"/>
</dbReference>
<dbReference type="Gene3D" id="1.10.540.10">
    <property type="entry name" value="Acyl-CoA dehydrogenase/oxidase, N-terminal domain"/>
    <property type="match status" value="1"/>
</dbReference>
<keyword evidence="5" id="KW-1185">Reference proteome</keyword>
<dbReference type="GO" id="GO:0006552">
    <property type="term" value="P:L-leucine catabolic process"/>
    <property type="evidence" value="ECO:0007669"/>
    <property type="project" value="TreeGrafter"/>
</dbReference>
<dbReference type="InterPro" id="IPR046373">
    <property type="entry name" value="Acyl-CoA_Oxase/DH_mid-dom_sf"/>
</dbReference>
<feature type="domain" description="Acyl-CoA dehydrogenase C-terminal" evidence="3">
    <location>
        <begin position="256"/>
        <end position="390"/>
    </location>
</feature>
<dbReference type="InterPro" id="IPR009100">
    <property type="entry name" value="AcylCoA_DH/oxidase_NM_dom_sf"/>
</dbReference>
<feature type="domain" description="Acyl-CoA dehydrogenase/oxidase N-terminal" evidence="2">
    <location>
        <begin position="40"/>
        <end position="136"/>
    </location>
</feature>
<dbReference type="InterPro" id="IPR013107">
    <property type="entry name" value="Acyl-CoA_DH_C"/>
</dbReference>
<dbReference type="PANTHER" id="PTHR43884">
    <property type="entry name" value="ACYL-COA DEHYDROGENASE"/>
    <property type="match status" value="1"/>
</dbReference>
<dbReference type="RefSeq" id="WP_006052644.1">
    <property type="nucleotide sequence ID" value="NZ_ABLD01000033.1"/>
</dbReference>
<dbReference type="InterPro" id="IPR037069">
    <property type="entry name" value="AcylCoA_DH/ox_N_sf"/>
</dbReference>
<name>B1G9N5_PARG4</name>
<evidence type="ECO:0000259" key="2">
    <source>
        <dbReference type="Pfam" id="PF02771"/>
    </source>
</evidence>
<protein>
    <submittedName>
        <fullName evidence="4">Acyl-CoA dehydrogenase type 2 domain</fullName>
    </submittedName>
</protein>
<dbReference type="Gene3D" id="2.40.110.10">
    <property type="entry name" value="Butyryl-CoA Dehydrogenase, subunit A, domain 2"/>
    <property type="match status" value="1"/>
</dbReference>
<keyword evidence="1" id="KW-0560">Oxidoreductase</keyword>
<dbReference type="CDD" id="cd01163">
    <property type="entry name" value="DszC"/>
    <property type="match status" value="1"/>
</dbReference>
<evidence type="ECO:0000256" key="1">
    <source>
        <dbReference type="ARBA" id="ARBA00023002"/>
    </source>
</evidence>
<dbReference type="SUPFAM" id="SSF56645">
    <property type="entry name" value="Acyl-CoA dehydrogenase NM domain-like"/>
    <property type="match status" value="1"/>
</dbReference>
<evidence type="ECO:0000313" key="4">
    <source>
        <dbReference type="EMBL" id="EDT07140.1"/>
    </source>
</evidence>